<dbReference type="AlphaFoldDB" id="A0A6G4AYK5"/>
<dbReference type="CDD" id="cd04793">
    <property type="entry name" value="LanC"/>
    <property type="match status" value="1"/>
</dbReference>
<dbReference type="SUPFAM" id="SSF158745">
    <property type="entry name" value="LanC-like"/>
    <property type="match status" value="1"/>
</dbReference>
<dbReference type="SMART" id="SM01260">
    <property type="entry name" value="LANC_like"/>
    <property type="match status" value="1"/>
</dbReference>
<protein>
    <submittedName>
        <fullName evidence="3">Lanthionine synthetase C family protein</fullName>
    </submittedName>
</protein>
<dbReference type="RefSeq" id="WP_164437283.1">
    <property type="nucleotide sequence ID" value="NZ_JAAIKT010000144.1"/>
</dbReference>
<evidence type="ECO:0000313" key="4">
    <source>
        <dbReference type="Proteomes" id="UP000476310"/>
    </source>
</evidence>
<dbReference type="InterPro" id="IPR033889">
    <property type="entry name" value="LanC"/>
</dbReference>
<dbReference type="InterPro" id="IPR007822">
    <property type="entry name" value="LANC-like"/>
</dbReference>
<dbReference type="GO" id="GO:0046872">
    <property type="term" value="F:metal ion binding"/>
    <property type="evidence" value="ECO:0007669"/>
    <property type="project" value="UniProtKB-KW"/>
</dbReference>
<dbReference type="Gene3D" id="1.50.10.20">
    <property type="match status" value="1"/>
</dbReference>
<sequence length="467" mass="49955">MIESPFPSRAGTSDSPPLGGTKGVAHSQAMCAAHAVAERLRMPQDVDRLTRQARARLPSNIQSPRWHPAQLLVGHTGIAMLYSRLALDDASWGKTAHAHLSAALPFVTTDTVGDLLLSASLHSQSHGGYTNLLKRAAPAHASAVRVSLERISERLRVKGPGLAYPEYDLISGLARSGRSLMAGASLGHAESSDTLRDVLGLLAEMARPIQAHGERVPGWWINPRLDLVPEADKAAYPLGEFNLGIAHGICGPLSLLALAHHAGHGLPHTLDAMRSMADWVMRKRLVGEHGMYWPGRVSFEEETGRSEGAAAPVAPRSDWCYGTAGVARALHLAGRALGDPDLTKAGVDAMRSIFQRLYESAEMPDATFCHGRAGILLTAVRMAADTGALELWEGADRLARELARSFDPTTAFGYRYPLRPHANAPGLDEPGLLQGATGVALTLLSYADARCGSRLSPCTWDTALLMT</sequence>
<dbReference type="GO" id="GO:0031179">
    <property type="term" value="P:peptide modification"/>
    <property type="evidence" value="ECO:0007669"/>
    <property type="project" value="InterPro"/>
</dbReference>
<name>A0A6G4AYK5_9ACTN</name>
<evidence type="ECO:0000313" key="3">
    <source>
        <dbReference type="EMBL" id="NEW77729.1"/>
    </source>
</evidence>
<dbReference type="Proteomes" id="UP000476310">
    <property type="component" value="Unassembled WGS sequence"/>
</dbReference>
<organism evidence="3 4">
    <name type="scientific">Streptomyces rhizosphaericus</name>
    <dbReference type="NCBI Taxonomy" id="114699"/>
    <lineage>
        <taxon>Bacteria</taxon>
        <taxon>Bacillati</taxon>
        <taxon>Actinomycetota</taxon>
        <taxon>Actinomycetes</taxon>
        <taxon>Kitasatosporales</taxon>
        <taxon>Streptomycetaceae</taxon>
        <taxon>Streptomyces</taxon>
        <taxon>Streptomyces violaceusniger group</taxon>
    </lineage>
</organism>
<feature type="binding site" evidence="1">
    <location>
        <position position="369"/>
    </location>
    <ligand>
        <name>Zn(2+)</name>
        <dbReference type="ChEBI" id="CHEBI:29105"/>
    </ligand>
</feature>
<proteinExistence type="predicted"/>
<gene>
    <name evidence="3" type="ORF">G4H13_47360</name>
</gene>
<keyword evidence="1" id="KW-0862">Zinc</keyword>
<reference evidence="3" key="1">
    <citation type="submission" date="2020-02" db="EMBL/GenBank/DDBJ databases">
        <title>A new Streptomyces sp. for controlling soil-borne diseases.</title>
        <authorList>
            <person name="Li X."/>
            <person name="Tian Y."/>
            <person name="Gao K."/>
        </authorList>
    </citation>
    <scope>NUCLEOTIDE SEQUENCE [LARGE SCALE GENOMIC DNA]</scope>
    <source>
        <strain evidence="3">0250</strain>
    </source>
</reference>
<feature type="region of interest" description="Disordered" evidence="2">
    <location>
        <begin position="1"/>
        <end position="23"/>
    </location>
</feature>
<dbReference type="EMBL" id="JAAIKT010000144">
    <property type="protein sequence ID" value="NEW77729.1"/>
    <property type="molecule type" value="Genomic_DNA"/>
</dbReference>
<feature type="binding site" evidence="1">
    <location>
        <position position="370"/>
    </location>
    <ligand>
        <name>Zn(2+)</name>
        <dbReference type="ChEBI" id="CHEBI:29105"/>
    </ligand>
</feature>
<keyword evidence="1" id="KW-0479">Metal-binding</keyword>
<dbReference type="PRINTS" id="PR01955">
    <property type="entry name" value="LANCFRANKIA"/>
</dbReference>
<evidence type="ECO:0000256" key="1">
    <source>
        <dbReference type="PIRSR" id="PIRSR607822-1"/>
    </source>
</evidence>
<evidence type="ECO:0000256" key="2">
    <source>
        <dbReference type="SAM" id="MobiDB-lite"/>
    </source>
</evidence>
<accession>A0A6G4AYK5</accession>
<dbReference type="PRINTS" id="PR01950">
    <property type="entry name" value="LANCSUPER"/>
</dbReference>
<keyword evidence="4" id="KW-1185">Reference proteome</keyword>
<dbReference type="Pfam" id="PF05147">
    <property type="entry name" value="LANC_like"/>
    <property type="match status" value="1"/>
</dbReference>
<comment type="caution">
    <text evidence="3">The sequence shown here is derived from an EMBL/GenBank/DDBJ whole genome shotgun (WGS) entry which is preliminary data.</text>
</comment>
<feature type="binding site" evidence="1">
    <location>
        <position position="320"/>
    </location>
    <ligand>
        <name>Zn(2+)</name>
        <dbReference type="ChEBI" id="CHEBI:29105"/>
    </ligand>
</feature>